<evidence type="ECO:0000313" key="1">
    <source>
        <dbReference type="EMBL" id="TBU62570.1"/>
    </source>
</evidence>
<evidence type="ECO:0000313" key="2">
    <source>
        <dbReference type="Proteomes" id="UP000292082"/>
    </source>
</evidence>
<protein>
    <submittedName>
        <fullName evidence="1">Uncharacterized protein</fullName>
    </submittedName>
</protein>
<reference evidence="1 2" key="1">
    <citation type="submission" date="2019-01" db="EMBL/GenBank/DDBJ databases">
        <title>Draft genome sequences of three monokaryotic isolates of the white-rot basidiomycete fungus Dichomitus squalens.</title>
        <authorList>
            <consortium name="DOE Joint Genome Institute"/>
            <person name="Lopez S.C."/>
            <person name="Andreopoulos B."/>
            <person name="Pangilinan J."/>
            <person name="Lipzen A."/>
            <person name="Riley R."/>
            <person name="Ahrendt S."/>
            <person name="Ng V."/>
            <person name="Barry K."/>
            <person name="Daum C."/>
            <person name="Grigoriev I.V."/>
            <person name="Hilden K.S."/>
            <person name="Makela M.R."/>
            <person name="de Vries R.P."/>
        </authorList>
    </citation>
    <scope>NUCLEOTIDE SEQUENCE [LARGE SCALE GENOMIC DNA]</scope>
    <source>
        <strain evidence="1 2">CBS 464.89</strain>
    </source>
</reference>
<dbReference type="EMBL" id="ML145093">
    <property type="protein sequence ID" value="TBU62570.1"/>
    <property type="molecule type" value="Genomic_DNA"/>
</dbReference>
<gene>
    <name evidence="1" type="ORF">BD310DRAFT_918696</name>
</gene>
<accession>A0A4Q9Q619</accession>
<organism evidence="1 2">
    <name type="scientific">Dichomitus squalens</name>
    <dbReference type="NCBI Taxonomy" id="114155"/>
    <lineage>
        <taxon>Eukaryota</taxon>
        <taxon>Fungi</taxon>
        <taxon>Dikarya</taxon>
        <taxon>Basidiomycota</taxon>
        <taxon>Agaricomycotina</taxon>
        <taxon>Agaricomycetes</taxon>
        <taxon>Polyporales</taxon>
        <taxon>Polyporaceae</taxon>
        <taxon>Dichomitus</taxon>
    </lineage>
</organism>
<dbReference type="AlphaFoldDB" id="A0A4Q9Q619"/>
<proteinExistence type="predicted"/>
<sequence>MTGWRPRLELHSTRPMTITLRGYCVLLGLMVDSAGLVRGRQLTHVQVKPQGRTQWHFALAWLPSHQPRTSSKPTATGRGLCACQCKPFPGSDRGVAGSVGDALAKCCGRF</sequence>
<keyword evidence="2" id="KW-1185">Reference proteome</keyword>
<dbReference type="Proteomes" id="UP000292082">
    <property type="component" value="Unassembled WGS sequence"/>
</dbReference>
<name>A0A4Q9Q619_9APHY</name>